<dbReference type="InterPro" id="IPR007109">
    <property type="entry name" value="Brix"/>
</dbReference>
<feature type="region of interest" description="Disordered" evidence="1">
    <location>
        <begin position="352"/>
        <end position="424"/>
    </location>
</feature>
<protein>
    <recommendedName>
        <fullName evidence="2">Brix domain-containing protein</fullName>
    </recommendedName>
</protein>
<feature type="compositionally biased region" description="Basic residues" evidence="1">
    <location>
        <begin position="1"/>
        <end position="10"/>
    </location>
</feature>
<evidence type="ECO:0000259" key="2">
    <source>
        <dbReference type="PROSITE" id="PS50833"/>
    </source>
</evidence>
<feature type="domain" description="Brix" evidence="2">
    <location>
        <begin position="25"/>
        <end position="330"/>
    </location>
</feature>
<feature type="compositionally biased region" description="Basic and acidic residues" evidence="1">
    <location>
        <begin position="352"/>
        <end position="383"/>
    </location>
</feature>
<dbReference type="GO" id="GO:0030687">
    <property type="term" value="C:preribosome, large subunit precursor"/>
    <property type="evidence" value="ECO:0007669"/>
    <property type="project" value="TreeGrafter"/>
</dbReference>
<dbReference type="GO" id="GO:0019843">
    <property type="term" value="F:rRNA binding"/>
    <property type="evidence" value="ECO:0007669"/>
    <property type="project" value="InterPro"/>
</dbReference>
<dbReference type="AlphaFoldDB" id="A0A7S3DYG7"/>
<dbReference type="PROSITE" id="PS50833">
    <property type="entry name" value="BRIX"/>
    <property type="match status" value="1"/>
</dbReference>
<reference evidence="3" key="1">
    <citation type="submission" date="2021-01" db="EMBL/GenBank/DDBJ databases">
        <authorList>
            <person name="Corre E."/>
            <person name="Pelletier E."/>
            <person name="Niang G."/>
            <person name="Scheremetjew M."/>
            <person name="Finn R."/>
            <person name="Kale V."/>
            <person name="Holt S."/>
            <person name="Cochrane G."/>
            <person name="Meng A."/>
            <person name="Brown T."/>
            <person name="Cohen L."/>
        </authorList>
    </citation>
    <scope>NUCLEOTIDE SEQUENCE</scope>
    <source>
        <strain evidence="3">CCMP125</strain>
    </source>
</reference>
<evidence type="ECO:0000313" key="3">
    <source>
        <dbReference type="EMBL" id="CAD9995280.1"/>
    </source>
</evidence>
<evidence type="ECO:0000256" key="1">
    <source>
        <dbReference type="SAM" id="MobiDB-lite"/>
    </source>
</evidence>
<feature type="compositionally biased region" description="Basic and acidic residues" evidence="1">
    <location>
        <begin position="390"/>
        <end position="407"/>
    </location>
</feature>
<feature type="compositionally biased region" description="Low complexity" evidence="1">
    <location>
        <begin position="413"/>
        <end position="424"/>
    </location>
</feature>
<dbReference type="PANTHER" id="PTHR12661">
    <property type="entry name" value="PETER PAN-RELATED"/>
    <property type="match status" value="1"/>
</dbReference>
<name>A0A7S3DYG7_9STRA</name>
<dbReference type="GO" id="GO:0000027">
    <property type="term" value="P:ribosomal large subunit assembly"/>
    <property type="evidence" value="ECO:0007669"/>
    <property type="project" value="TreeGrafter"/>
</dbReference>
<feature type="region of interest" description="Disordered" evidence="1">
    <location>
        <begin position="1"/>
        <end position="28"/>
    </location>
</feature>
<feature type="region of interest" description="Disordered" evidence="1">
    <location>
        <begin position="198"/>
        <end position="218"/>
    </location>
</feature>
<feature type="region of interest" description="Disordered" evidence="1">
    <location>
        <begin position="267"/>
        <end position="300"/>
    </location>
</feature>
<organism evidence="3">
    <name type="scientific">Entomoneis paludosa</name>
    <dbReference type="NCBI Taxonomy" id="265537"/>
    <lineage>
        <taxon>Eukaryota</taxon>
        <taxon>Sar</taxon>
        <taxon>Stramenopiles</taxon>
        <taxon>Ochrophyta</taxon>
        <taxon>Bacillariophyta</taxon>
        <taxon>Bacillariophyceae</taxon>
        <taxon>Bacillariophycidae</taxon>
        <taxon>Entomoneidaceae</taxon>
        <taxon>Entomoneis</taxon>
    </lineage>
</organism>
<dbReference type="PANTHER" id="PTHR12661:SF5">
    <property type="entry name" value="SUPPRESSOR OF SWI4 1 HOMOLOG"/>
    <property type="match status" value="1"/>
</dbReference>
<proteinExistence type="predicted"/>
<accession>A0A7S3DYG7</accession>
<dbReference type="InterPro" id="IPR045112">
    <property type="entry name" value="PPAN-like"/>
</dbReference>
<sequence length="424" mass="46943">MAKKSRKKRTHVPEDGTDGSGSKVPKSLVIRRGKTAAEVSELVQDLRHMMMPYTAINFQEDARNRKLTLQQYSKHVALPMGISHLMAFSQNDNRLNLRLGRTPEGPTLHFRVHKFSLSKHIKALQKRPVSNTAGLQSNPPVVVTNNFGDTSNNNSASAAAPHVKLMRITFQNLFPAINVAAVKLSECRRVVLFNLIPGESTSDTPGEEGSEKTESTPLVEMRHYAIQANAVGVHRRVRKLASSSKRKLPNLHKVQDIADYVTGQTATGGGSVASDAAPSDSEAEDDPRHTIDLPDSYMGQRKSQKSALKLVEIGPRLTLSLVKVEKGLGHGDILYHAFVKKSPEEVATMKAKKEKEASLKQERKATQEANVERKRKAAEEKREAKRKRKEEREKSLLERLRQGNPDKDENEQSSASSSGSGEED</sequence>
<dbReference type="Pfam" id="PF04427">
    <property type="entry name" value="Brix"/>
    <property type="match status" value="1"/>
</dbReference>
<gene>
    <name evidence="3" type="ORF">APAL1065_LOCUS27416</name>
</gene>
<dbReference type="EMBL" id="HBHT01040829">
    <property type="protein sequence ID" value="CAD9995280.1"/>
    <property type="molecule type" value="Transcribed_RNA"/>
</dbReference>
<dbReference type="GO" id="GO:0006364">
    <property type="term" value="P:rRNA processing"/>
    <property type="evidence" value="ECO:0007669"/>
    <property type="project" value="InterPro"/>
</dbReference>
<dbReference type="SMART" id="SM00879">
    <property type="entry name" value="Brix"/>
    <property type="match status" value="1"/>
</dbReference>